<dbReference type="InterPro" id="IPR024042">
    <property type="entry name" value="TM1646-like_dom_sf"/>
</dbReference>
<dbReference type="InterPro" id="IPR005585">
    <property type="entry name" value="DUF327"/>
</dbReference>
<protein>
    <recommendedName>
        <fullName evidence="4">DUF327 domain-containing protein</fullName>
    </recommendedName>
</protein>
<keyword evidence="1" id="KW-0175">Coiled coil</keyword>
<dbReference type="Pfam" id="PF03885">
    <property type="entry name" value="DUF327"/>
    <property type="match status" value="1"/>
</dbReference>
<name>A0A1M6MGN9_9FIRM</name>
<dbReference type="Gene3D" id="1.20.120.490">
    <property type="entry name" value="Hypothetical protein TM1646-like domain"/>
    <property type="match status" value="1"/>
</dbReference>
<dbReference type="STRING" id="1121266.SAMN02745883_00536"/>
<proteinExistence type="predicted"/>
<reference evidence="2 3" key="1">
    <citation type="submission" date="2016-11" db="EMBL/GenBank/DDBJ databases">
        <authorList>
            <person name="Jaros S."/>
            <person name="Januszkiewicz K."/>
            <person name="Wedrychowicz H."/>
        </authorList>
    </citation>
    <scope>NUCLEOTIDE SEQUENCE [LARGE SCALE GENOMIC DNA]</scope>
    <source>
        <strain evidence="2 3">DSM 14501</strain>
    </source>
</reference>
<evidence type="ECO:0008006" key="4">
    <source>
        <dbReference type="Google" id="ProtNLM"/>
    </source>
</evidence>
<evidence type="ECO:0000313" key="2">
    <source>
        <dbReference type="EMBL" id="SHJ82617.1"/>
    </source>
</evidence>
<gene>
    <name evidence="2" type="ORF">SAMN02745883_00536</name>
</gene>
<dbReference type="AlphaFoldDB" id="A0A1M6MGN9"/>
<evidence type="ECO:0000313" key="3">
    <source>
        <dbReference type="Proteomes" id="UP000184082"/>
    </source>
</evidence>
<feature type="coiled-coil region" evidence="1">
    <location>
        <begin position="104"/>
        <end position="131"/>
    </location>
</feature>
<accession>A0A1M6MGN9</accession>
<organism evidence="2 3">
    <name type="scientific">Caminicella sporogenes DSM 14501</name>
    <dbReference type="NCBI Taxonomy" id="1121266"/>
    <lineage>
        <taxon>Bacteria</taxon>
        <taxon>Bacillati</taxon>
        <taxon>Bacillota</taxon>
        <taxon>Clostridia</taxon>
        <taxon>Peptostreptococcales</taxon>
        <taxon>Caminicellaceae</taxon>
        <taxon>Caminicella</taxon>
    </lineage>
</organism>
<dbReference type="EMBL" id="FRAJ01000004">
    <property type="protein sequence ID" value="SHJ82617.1"/>
    <property type="molecule type" value="Genomic_DNA"/>
</dbReference>
<sequence length="151" mass="17707">MPLKISDINNKNRFNSIVTKENTKIAKNTNNNFSLTFNKLYGDSIQEKLQNLLTQIDSQASKIEKKFELSEVLKYKKLVKEFLNIAVNNSHKFSKESFLDRRGRHRVMSLIKKVDNELEDLTKKFLQKEKSNLSILKKLDEIRGLLIDIFM</sequence>
<keyword evidence="3" id="KW-1185">Reference proteome</keyword>
<dbReference type="Proteomes" id="UP000184082">
    <property type="component" value="Unassembled WGS sequence"/>
</dbReference>
<dbReference type="RefSeq" id="WP_072965844.1">
    <property type="nucleotide sequence ID" value="NZ_FRAJ01000004.1"/>
</dbReference>
<evidence type="ECO:0000256" key="1">
    <source>
        <dbReference type="SAM" id="Coils"/>
    </source>
</evidence>
<dbReference type="SUPFAM" id="SSF158397">
    <property type="entry name" value="TM1646-like"/>
    <property type="match status" value="1"/>
</dbReference>